<accession>A0A1Q2D616</accession>
<dbReference type="PANTHER" id="PTHR38455">
    <property type="entry name" value="HYPOTHETICAL CYTOSOLIC PROTEIN"/>
    <property type="match status" value="1"/>
</dbReference>
<dbReference type="InterPro" id="IPR009296">
    <property type="entry name" value="DUF951"/>
</dbReference>
<dbReference type="OrthoDB" id="9802710at2"/>
<sequence length="67" mass="8026">MYELGDIVEMKKPHACQTNRWEIVRMGMDIKIKCLNCQHIVMMPRREFAKKMKKVLVKKESNEESNE</sequence>
<dbReference type="STRING" id="633807.BW732_06370"/>
<protein>
    <submittedName>
        <fullName evidence="1">DUF951 domain-containing protein</fullName>
    </submittedName>
</protein>
<dbReference type="AlphaFoldDB" id="A0A1Q2D616"/>
<proteinExistence type="predicted"/>
<dbReference type="KEGG" id="vpi:BW732_06370"/>
<dbReference type="PANTHER" id="PTHR38455:SF1">
    <property type="entry name" value="DUF951 DOMAIN-CONTAINING PROTEIN"/>
    <property type="match status" value="1"/>
</dbReference>
<reference evidence="1 2" key="1">
    <citation type="journal article" date="2010" name="Int. J. Syst. Evol. Microbiol.">
        <title>Vagococcus penaei sp. nov., isolated from spoilage microbiota of cooked shrimp (Penaeus vannamei).</title>
        <authorList>
            <person name="Jaffres E."/>
            <person name="Prevost H."/>
            <person name="Rossero A."/>
            <person name="Joffraud J.J."/>
            <person name="Dousset X."/>
        </authorList>
    </citation>
    <scope>NUCLEOTIDE SEQUENCE [LARGE SCALE GENOMIC DNA]</scope>
    <source>
        <strain evidence="1 2">CD276</strain>
    </source>
</reference>
<name>A0A1Q2D616_9ENTE</name>
<dbReference type="Pfam" id="PF06107">
    <property type="entry name" value="DUF951"/>
    <property type="match status" value="1"/>
</dbReference>
<keyword evidence="2" id="KW-1185">Reference proteome</keyword>
<dbReference type="PIRSF" id="PIRSF037263">
    <property type="entry name" value="DUF951_bac"/>
    <property type="match status" value="1"/>
</dbReference>
<organism evidence="1 2">
    <name type="scientific">Vagococcus penaei</name>
    <dbReference type="NCBI Taxonomy" id="633807"/>
    <lineage>
        <taxon>Bacteria</taxon>
        <taxon>Bacillati</taxon>
        <taxon>Bacillota</taxon>
        <taxon>Bacilli</taxon>
        <taxon>Lactobacillales</taxon>
        <taxon>Enterococcaceae</taxon>
        <taxon>Vagococcus</taxon>
    </lineage>
</organism>
<gene>
    <name evidence="1" type="ORF">BW732_06370</name>
</gene>
<dbReference type="RefSeq" id="WP_077275953.1">
    <property type="nucleotide sequence ID" value="NZ_CP019609.1"/>
</dbReference>
<dbReference type="EMBL" id="CP019609">
    <property type="protein sequence ID" value="AQP53876.1"/>
    <property type="molecule type" value="Genomic_DNA"/>
</dbReference>
<dbReference type="Proteomes" id="UP000188246">
    <property type="component" value="Chromosome"/>
</dbReference>
<evidence type="ECO:0000313" key="1">
    <source>
        <dbReference type="EMBL" id="AQP53876.1"/>
    </source>
</evidence>
<evidence type="ECO:0000313" key="2">
    <source>
        <dbReference type="Proteomes" id="UP000188246"/>
    </source>
</evidence>